<dbReference type="PANTHER" id="PTHR47926">
    <property type="entry name" value="PENTATRICOPEPTIDE REPEAT-CONTAINING PROTEIN"/>
    <property type="match status" value="1"/>
</dbReference>
<dbReference type="NCBIfam" id="TIGR00756">
    <property type="entry name" value="PPR"/>
    <property type="match status" value="4"/>
</dbReference>
<feature type="repeat" description="PPR" evidence="2">
    <location>
        <begin position="38"/>
        <end position="68"/>
    </location>
</feature>
<sequence length="289" mass="32167">MAAITYLQNLLQYCARNCLIVEGKACHAQIIRASLGVDTLTSNMLINLYCKCSLLHPARQLFDKMPKRSLVSWNTMIGAYTQNGRADYALSLFVGMQREESPLSEFTVSSVLCACAAKSAVFECRQLHAFAASWVFESLEEKSDVTWSSMVAGYVRNELYEEALRLYHRGLGALTEGNQVNATLFKSDFGASVFVASSLVDMYAKCGAIKEAFTVFSDQDSKNVVSWNAMISGFSSHGRCLEAMILFEKMQQTGLYPNEVTYLSVLSACGHMGLVKEGHKYFDLMMHMM</sequence>
<dbReference type="Proteomes" id="UP000596660">
    <property type="component" value="Unplaced"/>
</dbReference>
<reference evidence="3" key="1">
    <citation type="journal article" date="2017" name="Nature">
        <title>The genome of Chenopodium quinoa.</title>
        <authorList>
            <person name="Jarvis D.E."/>
            <person name="Ho Y.S."/>
            <person name="Lightfoot D.J."/>
            <person name="Schmoeckel S.M."/>
            <person name="Li B."/>
            <person name="Borm T.J.A."/>
            <person name="Ohyanagi H."/>
            <person name="Mineta K."/>
            <person name="Michell C.T."/>
            <person name="Saber N."/>
            <person name="Kharbatia N.M."/>
            <person name="Rupper R.R."/>
            <person name="Sharp A.R."/>
            <person name="Dally N."/>
            <person name="Boughton B.A."/>
            <person name="Woo Y.H."/>
            <person name="Gao G."/>
            <person name="Schijlen E.G.W.M."/>
            <person name="Guo X."/>
            <person name="Momin A.A."/>
            <person name="Negrao S."/>
            <person name="Al-Babili S."/>
            <person name="Gehring C."/>
            <person name="Roessner U."/>
            <person name="Jung C."/>
            <person name="Murphy K."/>
            <person name="Arold S.T."/>
            <person name="Gojobori T."/>
            <person name="van der Linden C.G."/>
            <person name="van Loo E.N."/>
            <person name="Jellen E.N."/>
            <person name="Maughan P.J."/>
            <person name="Tester M."/>
        </authorList>
    </citation>
    <scope>NUCLEOTIDE SEQUENCE [LARGE SCALE GENOMIC DNA]</scope>
    <source>
        <strain evidence="3">cv. PI 614886</strain>
    </source>
</reference>
<dbReference type="Pfam" id="PF13041">
    <property type="entry name" value="PPR_2"/>
    <property type="match status" value="2"/>
</dbReference>
<keyword evidence="1" id="KW-0677">Repeat</keyword>
<name>A0A803NC89_CHEQI</name>
<feature type="repeat" description="PPR" evidence="2">
    <location>
        <begin position="223"/>
        <end position="257"/>
    </location>
</feature>
<dbReference type="PROSITE" id="PS51375">
    <property type="entry name" value="PPR"/>
    <property type="match status" value="3"/>
</dbReference>
<proteinExistence type="predicted"/>
<dbReference type="GO" id="GO:0009451">
    <property type="term" value="P:RNA modification"/>
    <property type="evidence" value="ECO:0007669"/>
    <property type="project" value="InterPro"/>
</dbReference>
<dbReference type="FunFam" id="1.25.40.10:FF:000227">
    <property type="entry name" value="Pentatricopeptide repeat-containing protein At3g13880"/>
    <property type="match status" value="1"/>
</dbReference>
<keyword evidence="4" id="KW-1185">Reference proteome</keyword>
<dbReference type="InterPro" id="IPR002885">
    <property type="entry name" value="PPR_rpt"/>
</dbReference>
<dbReference type="GO" id="GO:0003723">
    <property type="term" value="F:RNA binding"/>
    <property type="evidence" value="ECO:0007669"/>
    <property type="project" value="InterPro"/>
</dbReference>
<evidence type="ECO:0000313" key="4">
    <source>
        <dbReference type="Proteomes" id="UP000596660"/>
    </source>
</evidence>
<dbReference type="EnsemblPlants" id="AUR62043703-RA">
    <property type="protein sequence ID" value="AUR62043703-RA:cds"/>
    <property type="gene ID" value="AUR62043703"/>
</dbReference>
<dbReference type="FunFam" id="1.25.40.10:FF:000144">
    <property type="entry name" value="Pentatricopeptide repeat-containing protein, mitochondrial"/>
    <property type="match status" value="1"/>
</dbReference>
<evidence type="ECO:0000256" key="2">
    <source>
        <dbReference type="PROSITE-ProRule" id="PRU00708"/>
    </source>
</evidence>
<evidence type="ECO:0008006" key="5">
    <source>
        <dbReference type="Google" id="ProtNLM"/>
    </source>
</evidence>
<dbReference type="Gramene" id="AUR62043703-RA">
    <property type="protein sequence ID" value="AUR62043703-RA:cds"/>
    <property type="gene ID" value="AUR62043703"/>
</dbReference>
<dbReference type="Gene3D" id="1.25.40.10">
    <property type="entry name" value="Tetratricopeptide repeat domain"/>
    <property type="match status" value="2"/>
</dbReference>
<dbReference type="InterPro" id="IPR011990">
    <property type="entry name" value="TPR-like_helical_dom_sf"/>
</dbReference>
<feature type="repeat" description="PPR" evidence="2">
    <location>
        <begin position="69"/>
        <end position="103"/>
    </location>
</feature>
<protein>
    <recommendedName>
        <fullName evidence="5">Pentatricopeptide repeat-containing protein</fullName>
    </recommendedName>
</protein>
<evidence type="ECO:0000256" key="1">
    <source>
        <dbReference type="ARBA" id="ARBA00022737"/>
    </source>
</evidence>
<evidence type="ECO:0000313" key="3">
    <source>
        <dbReference type="EnsemblPlants" id="AUR62043703-RA:cds"/>
    </source>
</evidence>
<accession>A0A803NC89</accession>
<organism evidence="3 4">
    <name type="scientific">Chenopodium quinoa</name>
    <name type="common">Quinoa</name>
    <dbReference type="NCBI Taxonomy" id="63459"/>
    <lineage>
        <taxon>Eukaryota</taxon>
        <taxon>Viridiplantae</taxon>
        <taxon>Streptophyta</taxon>
        <taxon>Embryophyta</taxon>
        <taxon>Tracheophyta</taxon>
        <taxon>Spermatophyta</taxon>
        <taxon>Magnoliopsida</taxon>
        <taxon>eudicotyledons</taxon>
        <taxon>Gunneridae</taxon>
        <taxon>Pentapetalae</taxon>
        <taxon>Caryophyllales</taxon>
        <taxon>Chenopodiaceae</taxon>
        <taxon>Chenopodioideae</taxon>
        <taxon>Atripliceae</taxon>
        <taxon>Chenopodium</taxon>
    </lineage>
</organism>
<dbReference type="PANTHER" id="PTHR47926:SF542">
    <property type="entry name" value="PENTATRICOPEPTIDE REPEAT-CONTAINING PROTEIN"/>
    <property type="match status" value="1"/>
</dbReference>
<dbReference type="Pfam" id="PF01535">
    <property type="entry name" value="PPR"/>
    <property type="match status" value="3"/>
</dbReference>
<reference evidence="3" key="2">
    <citation type="submission" date="2021-03" db="UniProtKB">
        <authorList>
            <consortium name="EnsemblPlants"/>
        </authorList>
    </citation>
    <scope>IDENTIFICATION</scope>
</reference>
<dbReference type="InterPro" id="IPR046960">
    <property type="entry name" value="PPR_At4g14850-like_plant"/>
</dbReference>
<dbReference type="AlphaFoldDB" id="A0A803NC89"/>